<dbReference type="EMBL" id="SIOP01000003">
    <property type="protein sequence ID" value="TAY43882.1"/>
    <property type="molecule type" value="Genomic_DNA"/>
</dbReference>
<reference evidence="1 2" key="1">
    <citation type="submission" date="2019-02" db="EMBL/GenBank/DDBJ databases">
        <title>The genomic architecture of introgression among sibling species of bacteria.</title>
        <authorList>
            <person name="Cavassim M.I.A."/>
            <person name="Moeskjaer S."/>
            <person name="Moslemi C."/>
            <person name="Fields B."/>
            <person name="Bachmann A."/>
            <person name="Vilhjalmsson B."/>
            <person name="Schierup M.H."/>
            <person name="Young J.P.W."/>
            <person name="Andersen S.U."/>
        </authorList>
    </citation>
    <scope>NUCLEOTIDE SEQUENCE [LARGE SCALE GENOMIC DNA]</scope>
    <source>
        <strain evidence="1 2">SM135B</strain>
        <plasmid evidence="1">pSM135B_Rh02</plasmid>
    </source>
</reference>
<comment type="caution">
    <text evidence="1">The sequence shown here is derived from an EMBL/GenBank/DDBJ whole genome shotgun (WGS) entry which is preliminary data.</text>
</comment>
<proteinExistence type="predicted"/>
<accession>A0A7M3DL92</accession>
<evidence type="ECO:0000313" key="2">
    <source>
        <dbReference type="Proteomes" id="UP000292974"/>
    </source>
</evidence>
<dbReference type="AlphaFoldDB" id="A0A7M3DL92"/>
<organism evidence="1 2">
    <name type="scientific">Rhizobium leguminosarum</name>
    <dbReference type="NCBI Taxonomy" id="384"/>
    <lineage>
        <taxon>Bacteria</taxon>
        <taxon>Pseudomonadati</taxon>
        <taxon>Pseudomonadota</taxon>
        <taxon>Alphaproteobacteria</taxon>
        <taxon>Hyphomicrobiales</taxon>
        <taxon>Rhizobiaceae</taxon>
        <taxon>Rhizobium/Agrobacterium group</taxon>
        <taxon>Rhizobium</taxon>
    </lineage>
</organism>
<dbReference type="Proteomes" id="UP000292974">
    <property type="component" value="Unassembled WGS sequence"/>
</dbReference>
<keyword evidence="1" id="KW-0614">Plasmid</keyword>
<sequence>MPRSASTKGEVPPELLAHISPLGWAHILLTGEYLWLKGAKARVSFRPQPEPTPFIGSTCGSSALSSVL</sequence>
<geneLocation type="plasmid" evidence="1">
    <name>pSM135B_Rh02</name>
</geneLocation>
<evidence type="ECO:0008006" key="3">
    <source>
        <dbReference type="Google" id="ProtNLM"/>
    </source>
</evidence>
<gene>
    <name evidence="1" type="ORF">ELH90_31840</name>
</gene>
<protein>
    <recommendedName>
        <fullName evidence="3">Tn3 transposase DDE domain-containing protein</fullName>
    </recommendedName>
</protein>
<name>A0A7M3DL92_RHILE</name>
<evidence type="ECO:0000313" key="1">
    <source>
        <dbReference type="EMBL" id="TAY43882.1"/>
    </source>
</evidence>